<evidence type="ECO:0000256" key="1">
    <source>
        <dbReference type="SAM" id="MobiDB-lite"/>
    </source>
</evidence>
<keyword evidence="3" id="KW-1185">Reference proteome</keyword>
<reference evidence="2" key="1">
    <citation type="submission" date="2022-10" db="EMBL/GenBank/DDBJ databases">
        <title>Comparative genomic analysis of Cohnella hashimotonis sp. nov., isolated from the International Space Station.</title>
        <authorList>
            <person name="Simpson A."/>
            <person name="Venkateswaran K."/>
        </authorList>
    </citation>
    <scope>NUCLEOTIDE SEQUENCE</scope>
    <source>
        <strain evidence="2">DSM 28161</strain>
    </source>
</reference>
<dbReference type="EMBL" id="JAPDIA010000002">
    <property type="protein sequence ID" value="MDG0808862.1"/>
    <property type="molecule type" value="Genomic_DNA"/>
</dbReference>
<dbReference type="RefSeq" id="WP_277529732.1">
    <property type="nucleotide sequence ID" value="NZ_JAPDIA010000002.1"/>
</dbReference>
<dbReference type="Proteomes" id="UP001153404">
    <property type="component" value="Unassembled WGS sequence"/>
</dbReference>
<accession>A0A9X4KQC5</accession>
<dbReference type="SUPFAM" id="SSF53850">
    <property type="entry name" value="Periplasmic binding protein-like II"/>
    <property type="match status" value="1"/>
</dbReference>
<evidence type="ECO:0000313" key="3">
    <source>
        <dbReference type="Proteomes" id="UP001153404"/>
    </source>
</evidence>
<proteinExistence type="predicted"/>
<feature type="region of interest" description="Disordered" evidence="1">
    <location>
        <begin position="26"/>
        <end position="55"/>
    </location>
</feature>
<evidence type="ECO:0000313" key="2">
    <source>
        <dbReference type="EMBL" id="MDG0808862.1"/>
    </source>
</evidence>
<dbReference type="Gene3D" id="3.40.190.10">
    <property type="entry name" value="Periplasmic binding protein-like II"/>
    <property type="match status" value="1"/>
</dbReference>
<gene>
    <name evidence="2" type="ORF">OMP40_05250</name>
</gene>
<sequence length="55" mass="6183">MKKLNLQAPKTMQDVLNISHAFATMDPDGNGKPDTIGLSLQKRNTGQRFRTDRLL</sequence>
<comment type="caution">
    <text evidence="2">The sequence shown here is derived from an EMBL/GenBank/DDBJ whole genome shotgun (WGS) entry which is preliminary data.</text>
</comment>
<organism evidence="2 3">
    <name type="scientific">Cohnella rhizosphaerae</name>
    <dbReference type="NCBI Taxonomy" id="1457232"/>
    <lineage>
        <taxon>Bacteria</taxon>
        <taxon>Bacillati</taxon>
        <taxon>Bacillota</taxon>
        <taxon>Bacilli</taxon>
        <taxon>Bacillales</taxon>
        <taxon>Paenibacillaceae</taxon>
        <taxon>Cohnella</taxon>
    </lineage>
</organism>
<name>A0A9X4KQC5_9BACL</name>
<protein>
    <submittedName>
        <fullName evidence="2">Uncharacterized protein</fullName>
    </submittedName>
</protein>
<dbReference type="AlphaFoldDB" id="A0A9X4KQC5"/>